<evidence type="ECO:0000259" key="13">
    <source>
        <dbReference type="PROSITE" id="PS51201"/>
    </source>
</evidence>
<gene>
    <name evidence="14" type="ORF">GGQ59_002598</name>
</gene>
<evidence type="ECO:0000256" key="10">
    <source>
        <dbReference type="ARBA" id="ARBA00023065"/>
    </source>
</evidence>
<dbReference type="InterPro" id="IPR006036">
    <property type="entry name" value="K_uptake_TrkA"/>
</dbReference>
<evidence type="ECO:0000256" key="4">
    <source>
        <dbReference type="ARBA" id="ARBA00022449"/>
    </source>
</evidence>
<feature type="transmembrane region" description="Helical" evidence="12">
    <location>
        <begin position="228"/>
        <end position="252"/>
    </location>
</feature>
<comment type="subcellular location">
    <subcellularLocation>
        <location evidence="1">Endomembrane system</location>
        <topology evidence="1">Multi-pass membrane protein</topology>
    </subcellularLocation>
</comment>
<protein>
    <submittedName>
        <fullName evidence="14">Monovalent cation:proton antiporter-2 (CPA2) family protein</fullName>
    </submittedName>
</protein>
<comment type="caution">
    <text evidence="14">The sequence shown here is derived from an EMBL/GenBank/DDBJ whole genome shotgun (WGS) entry which is preliminary data.</text>
</comment>
<dbReference type="Pfam" id="PF02254">
    <property type="entry name" value="TrkA_N"/>
    <property type="match status" value="1"/>
</dbReference>
<feature type="transmembrane region" description="Helical" evidence="12">
    <location>
        <begin position="187"/>
        <end position="207"/>
    </location>
</feature>
<dbReference type="GO" id="GO:1902600">
    <property type="term" value="P:proton transmembrane transport"/>
    <property type="evidence" value="ECO:0007669"/>
    <property type="project" value="InterPro"/>
</dbReference>
<feature type="transmembrane region" description="Helical" evidence="12">
    <location>
        <begin position="32"/>
        <end position="53"/>
    </location>
</feature>
<evidence type="ECO:0000313" key="15">
    <source>
        <dbReference type="Proteomes" id="UP000563524"/>
    </source>
</evidence>
<dbReference type="InterPro" id="IPR004771">
    <property type="entry name" value="K/H_exchanger"/>
</dbReference>
<comment type="similarity">
    <text evidence="2">Belongs to the monovalent cation:proton antiporter 2 (CPA2) transporter (TC 2.A.37) family.</text>
</comment>
<dbReference type="Pfam" id="PF00999">
    <property type="entry name" value="Na_H_Exchanger"/>
    <property type="match status" value="1"/>
</dbReference>
<feature type="transmembrane region" description="Helical" evidence="12">
    <location>
        <begin position="363"/>
        <end position="383"/>
    </location>
</feature>
<dbReference type="GO" id="GO:0005886">
    <property type="term" value="C:plasma membrane"/>
    <property type="evidence" value="ECO:0007669"/>
    <property type="project" value="InterPro"/>
</dbReference>
<evidence type="ECO:0000256" key="6">
    <source>
        <dbReference type="ARBA" id="ARBA00022538"/>
    </source>
</evidence>
<dbReference type="FunFam" id="3.40.50.720:FF:000036">
    <property type="entry name" value="Glutathione-regulated potassium-efflux system protein KefB"/>
    <property type="match status" value="1"/>
</dbReference>
<evidence type="ECO:0000256" key="7">
    <source>
        <dbReference type="ARBA" id="ARBA00022692"/>
    </source>
</evidence>
<keyword evidence="10" id="KW-0406">Ion transport</keyword>
<dbReference type="InterPro" id="IPR003148">
    <property type="entry name" value="RCK_N"/>
</dbReference>
<feature type="transmembrane region" description="Helical" evidence="12">
    <location>
        <begin position="297"/>
        <end position="318"/>
    </location>
</feature>
<evidence type="ECO:0000256" key="1">
    <source>
        <dbReference type="ARBA" id="ARBA00004127"/>
    </source>
</evidence>
<keyword evidence="15" id="KW-1185">Reference proteome</keyword>
<feature type="transmembrane region" description="Helical" evidence="12">
    <location>
        <begin position="153"/>
        <end position="175"/>
    </location>
</feature>
<evidence type="ECO:0000256" key="11">
    <source>
        <dbReference type="ARBA" id="ARBA00023136"/>
    </source>
</evidence>
<dbReference type="PANTHER" id="PTHR46157">
    <property type="entry name" value="K(+) EFFLUX ANTIPORTER 3, CHLOROPLASTIC"/>
    <property type="match status" value="1"/>
</dbReference>
<dbReference type="SUPFAM" id="SSF51735">
    <property type="entry name" value="NAD(P)-binding Rossmann-fold domains"/>
    <property type="match status" value="1"/>
</dbReference>
<feature type="transmembrane region" description="Helical" evidence="12">
    <location>
        <begin position="330"/>
        <end position="351"/>
    </location>
</feature>
<sequence length="588" mass="62904">MAGPANTDFLVQAATYLGATAVAVPLFKRLKLGTVIGFLAAGLVLGPDGLGLLRHEEDVFGVAEFGVVLFLFVIGLELSLPRLWEMRRTIFGLGVLQMGVTGALVAAALTLVFGLDLAPGLIAGFAFACSSTAFVLSLLEERRELATPYGRRAFSVLLFQDLAVIPLLAAIPIFAGAQGGEVAFSPSAILLAAVTVVGVILIGRFVLDPFFRLIASAGSREAFAAAALFAVAGVALLVSAAGLSMALGAFLAGVLLAESSYRHRIEADIEPFRELLLGLFFIGVGMQLDLEILAREWLVILVATIGLVALKGGVLWLVCRLTALEPFDRLRVAAILSQGGEFAFVVFSLGAGRGLFSSEFATLAAAVVTLSMVATPLLLLVIARTHREAPVDTDGFPSLPEESRRVVLVGFGRFGQIIAQVLIGSRVSLTAVDTDPRRIEAARAYGHEVYYGDGTDLSLLRQAGALRADAIIFAVKDTKRVSRAVEALKEEAPDLRIVLRAYDRMAALELLRTGADAVIRDTLESALKTARITLDLTGHTERLIDDVIDEFRERDRARLFAQKDGDIFAKKDEMLAPFAAVGEERRNR</sequence>
<feature type="transmembrane region" description="Helical" evidence="12">
    <location>
        <begin position="90"/>
        <end position="115"/>
    </location>
</feature>
<dbReference type="AlphaFoldDB" id="A0A840I7A1"/>
<name>A0A840I7A1_9PROT</name>
<feature type="domain" description="RCK N-terminal" evidence="13">
    <location>
        <begin position="403"/>
        <end position="519"/>
    </location>
</feature>
<dbReference type="InterPro" id="IPR038770">
    <property type="entry name" value="Na+/solute_symporter_sf"/>
</dbReference>
<keyword evidence="3" id="KW-0813">Transport</keyword>
<evidence type="ECO:0000256" key="5">
    <source>
        <dbReference type="ARBA" id="ARBA00022475"/>
    </source>
</evidence>
<keyword evidence="4" id="KW-0050">Antiport</keyword>
<evidence type="ECO:0000256" key="8">
    <source>
        <dbReference type="ARBA" id="ARBA00022958"/>
    </source>
</evidence>
<dbReference type="PANTHER" id="PTHR46157:SF8">
    <property type="entry name" value="GLUTATHIONE-REGULATED POTASSIUM-EFFLUX SYSTEM PROTEIN"/>
    <property type="match status" value="1"/>
</dbReference>
<dbReference type="GO" id="GO:0015297">
    <property type="term" value="F:antiporter activity"/>
    <property type="evidence" value="ECO:0007669"/>
    <property type="project" value="UniProtKB-KW"/>
</dbReference>
<keyword evidence="8" id="KW-0630">Potassium</keyword>
<dbReference type="InterPro" id="IPR006153">
    <property type="entry name" value="Cation/H_exchanger_TM"/>
</dbReference>
<organism evidence="14 15">
    <name type="scientific">Parvularcula dongshanensis</name>
    <dbReference type="NCBI Taxonomy" id="1173995"/>
    <lineage>
        <taxon>Bacteria</taxon>
        <taxon>Pseudomonadati</taxon>
        <taxon>Pseudomonadota</taxon>
        <taxon>Alphaproteobacteria</taxon>
        <taxon>Parvularculales</taxon>
        <taxon>Parvularculaceae</taxon>
        <taxon>Parvularcula</taxon>
    </lineage>
</organism>
<dbReference type="Gene3D" id="3.40.50.720">
    <property type="entry name" value="NAD(P)-binding Rossmann-like Domain"/>
    <property type="match status" value="1"/>
</dbReference>
<dbReference type="GO" id="GO:0015079">
    <property type="term" value="F:potassium ion transmembrane transporter activity"/>
    <property type="evidence" value="ECO:0007669"/>
    <property type="project" value="InterPro"/>
</dbReference>
<dbReference type="RefSeq" id="WP_183819267.1">
    <property type="nucleotide sequence ID" value="NZ_JACHOB010000006.1"/>
</dbReference>
<dbReference type="PROSITE" id="PS51201">
    <property type="entry name" value="RCK_N"/>
    <property type="match status" value="1"/>
</dbReference>
<keyword evidence="9 12" id="KW-1133">Transmembrane helix</keyword>
<dbReference type="NCBIfam" id="TIGR00932">
    <property type="entry name" value="2a37"/>
    <property type="match status" value="1"/>
</dbReference>
<dbReference type="Proteomes" id="UP000563524">
    <property type="component" value="Unassembled WGS sequence"/>
</dbReference>
<dbReference type="GO" id="GO:0012505">
    <property type="term" value="C:endomembrane system"/>
    <property type="evidence" value="ECO:0007669"/>
    <property type="project" value="UniProtKB-SubCell"/>
</dbReference>
<feature type="transmembrane region" description="Helical" evidence="12">
    <location>
        <begin position="59"/>
        <end position="78"/>
    </location>
</feature>
<evidence type="ECO:0000256" key="3">
    <source>
        <dbReference type="ARBA" id="ARBA00022448"/>
    </source>
</evidence>
<dbReference type="Gene3D" id="1.20.1530.20">
    <property type="match status" value="1"/>
</dbReference>
<evidence type="ECO:0000256" key="2">
    <source>
        <dbReference type="ARBA" id="ARBA00005551"/>
    </source>
</evidence>
<proteinExistence type="inferred from homology"/>
<accession>A0A840I7A1</accession>
<keyword evidence="11 12" id="KW-0472">Membrane</keyword>
<dbReference type="InterPro" id="IPR036291">
    <property type="entry name" value="NAD(P)-bd_dom_sf"/>
</dbReference>
<dbReference type="PRINTS" id="PR00335">
    <property type="entry name" value="KUPTAKETRKA"/>
</dbReference>
<reference evidence="14 15" key="1">
    <citation type="submission" date="2020-08" db="EMBL/GenBank/DDBJ databases">
        <title>Genomic Encyclopedia of Type Strains, Phase IV (KMG-IV): sequencing the most valuable type-strain genomes for metagenomic binning, comparative biology and taxonomic classification.</title>
        <authorList>
            <person name="Goeker M."/>
        </authorList>
    </citation>
    <scope>NUCLEOTIDE SEQUENCE [LARGE SCALE GENOMIC DNA]</scope>
    <source>
        <strain evidence="14 15">DSM 102850</strain>
    </source>
</reference>
<evidence type="ECO:0000256" key="12">
    <source>
        <dbReference type="SAM" id="Phobius"/>
    </source>
</evidence>
<evidence type="ECO:0000313" key="14">
    <source>
        <dbReference type="EMBL" id="MBB4660054.1"/>
    </source>
</evidence>
<dbReference type="EMBL" id="JACHOB010000006">
    <property type="protein sequence ID" value="MBB4660054.1"/>
    <property type="molecule type" value="Genomic_DNA"/>
</dbReference>
<evidence type="ECO:0000256" key="9">
    <source>
        <dbReference type="ARBA" id="ARBA00022989"/>
    </source>
</evidence>
<keyword evidence="5" id="KW-1003">Cell membrane</keyword>
<feature type="transmembrane region" description="Helical" evidence="12">
    <location>
        <begin position="121"/>
        <end position="141"/>
    </location>
</feature>
<keyword evidence="6" id="KW-0633">Potassium transport</keyword>
<keyword evidence="7 12" id="KW-0812">Transmembrane</keyword>